<dbReference type="InterPro" id="IPR018634">
    <property type="entry name" value="ChrB_C"/>
</dbReference>
<dbReference type="Pfam" id="PF12833">
    <property type="entry name" value="HTH_18"/>
    <property type="match status" value="1"/>
</dbReference>
<dbReference type="PROSITE" id="PS01124">
    <property type="entry name" value="HTH_ARAC_FAMILY_2"/>
    <property type="match status" value="1"/>
</dbReference>
<dbReference type="InterPro" id="IPR018062">
    <property type="entry name" value="HTH_AraC-typ_CS"/>
</dbReference>
<keyword evidence="1" id="KW-0805">Transcription regulation</keyword>
<dbReference type="PROSITE" id="PS00041">
    <property type="entry name" value="HTH_ARAC_FAMILY_1"/>
    <property type="match status" value="1"/>
</dbReference>
<dbReference type="InterPro" id="IPR020449">
    <property type="entry name" value="Tscrpt_reg_AraC-type_HTH"/>
</dbReference>
<protein>
    <submittedName>
        <fullName evidence="5">Chromate resistance protein ChrB domain-containing protein</fullName>
    </submittedName>
</protein>
<name>A0ABW3K9M0_9BACT</name>
<evidence type="ECO:0000256" key="2">
    <source>
        <dbReference type="ARBA" id="ARBA00023125"/>
    </source>
</evidence>
<gene>
    <name evidence="5" type="ORF">ACFQ21_21995</name>
</gene>
<dbReference type="Proteomes" id="UP001597112">
    <property type="component" value="Unassembled WGS sequence"/>
</dbReference>
<evidence type="ECO:0000313" key="6">
    <source>
        <dbReference type="Proteomes" id="UP001597112"/>
    </source>
</evidence>
<keyword evidence="2" id="KW-0238">DNA-binding</keyword>
<dbReference type="Gene3D" id="1.10.10.60">
    <property type="entry name" value="Homeodomain-like"/>
    <property type="match status" value="2"/>
</dbReference>
<keyword evidence="6" id="KW-1185">Reference proteome</keyword>
<dbReference type="PANTHER" id="PTHR43280">
    <property type="entry name" value="ARAC-FAMILY TRANSCRIPTIONAL REGULATOR"/>
    <property type="match status" value="1"/>
</dbReference>
<organism evidence="5 6">
    <name type="scientific">Ohtaekwangia kribbensis</name>
    <dbReference type="NCBI Taxonomy" id="688913"/>
    <lineage>
        <taxon>Bacteria</taxon>
        <taxon>Pseudomonadati</taxon>
        <taxon>Bacteroidota</taxon>
        <taxon>Cytophagia</taxon>
        <taxon>Cytophagales</taxon>
        <taxon>Fulvivirgaceae</taxon>
        <taxon>Ohtaekwangia</taxon>
    </lineage>
</organism>
<dbReference type="InterPro" id="IPR009057">
    <property type="entry name" value="Homeodomain-like_sf"/>
</dbReference>
<dbReference type="RefSeq" id="WP_377582711.1">
    <property type="nucleotide sequence ID" value="NZ_JBHTKA010000008.1"/>
</dbReference>
<evidence type="ECO:0000313" key="5">
    <source>
        <dbReference type="EMBL" id="MFD1002013.1"/>
    </source>
</evidence>
<proteinExistence type="predicted"/>
<reference evidence="6" key="1">
    <citation type="journal article" date="2019" name="Int. J. Syst. Evol. Microbiol.">
        <title>The Global Catalogue of Microorganisms (GCM) 10K type strain sequencing project: providing services to taxonomists for standard genome sequencing and annotation.</title>
        <authorList>
            <consortium name="The Broad Institute Genomics Platform"/>
            <consortium name="The Broad Institute Genome Sequencing Center for Infectious Disease"/>
            <person name="Wu L."/>
            <person name="Ma J."/>
        </authorList>
    </citation>
    <scope>NUCLEOTIDE SEQUENCE [LARGE SCALE GENOMIC DNA]</scope>
    <source>
        <strain evidence="6">CCUG 58938</strain>
    </source>
</reference>
<dbReference type="Pfam" id="PF09828">
    <property type="entry name" value="ChrB_C"/>
    <property type="match status" value="1"/>
</dbReference>
<evidence type="ECO:0000256" key="1">
    <source>
        <dbReference type="ARBA" id="ARBA00023015"/>
    </source>
</evidence>
<comment type="caution">
    <text evidence="5">The sequence shown here is derived from an EMBL/GenBank/DDBJ whole genome shotgun (WGS) entry which is preliminary data.</text>
</comment>
<sequence length="280" mass="32805">MKWITRERPKIDRIACPWLIKRFIDQEAEIIYVPFDQVKTKAHELNATPFDIPDVEYTHYGDECTFDYFIRKHDLKDAALQTLAVIVRGADTDRHDIASQASGLWAISAGLSHNITSDQELLRQGLVIYDALYTWAKHLQHEKHTQNPIENLLLDVYHRFIQQKSSSRKIPSWAKELKEIIQDQIDTNLSLNLKELSQSLNVHPAYLSREFSKYFDDLSFGEYIRKLRIEKAMQLLEDPKYSLAEIAYLTGFSDQSHFNRIFKKHTGKNPSEYRKSFSKK</sequence>
<dbReference type="PANTHER" id="PTHR43280:SF2">
    <property type="entry name" value="HTH-TYPE TRANSCRIPTIONAL REGULATOR EXSA"/>
    <property type="match status" value="1"/>
</dbReference>
<feature type="domain" description="HTH araC/xylS-type" evidence="4">
    <location>
        <begin position="175"/>
        <end position="276"/>
    </location>
</feature>
<dbReference type="EMBL" id="JBHTKA010000008">
    <property type="protein sequence ID" value="MFD1002013.1"/>
    <property type="molecule type" value="Genomic_DNA"/>
</dbReference>
<dbReference type="SMART" id="SM00342">
    <property type="entry name" value="HTH_ARAC"/>
    <property type="match status" value="1"/>
</dbReference>
<keyword evidence="3" id="KW-0804">Transcription</keyword>
<evidence type="ECO:0000259" key="4">
    <source>
        <dbReference type="PROSITE" id="PS01124"/>
    </source>
</evidence>
<accession>A0ABW3K9M0</accession>
<evidence type="ECO:0000256" key="3">
    <source>
        <dbReference type="ARBA" id="ARBA00023163"/>
    </source>
</evidence>
<dbReference type="InterPro" id="IPR018060">
    <property type="entry name" value="HTH_AraC"/>
</dbReference>
<dbReference type="SUPFAM" id="SSF46689">
    <property type="entry name" value="Homeodomain-like"/>
    <property type="match status" value="1"/>
</dbReference>
<dbReference type="PRINTS" id="PR00032">
    <property type="entry name" value="HTHARAC"/>
</dbReference>